<gene>
    <name evidence="2" type="primary">ycf63</name>
</gene>
<keyword evidence="1" id="KW-0812">Transmembrane</keyword>
<keyword evidence="1" id="KW-0472">Membrane</keyword>
<dbReference type="InterPro" id="IPR030802">
    <property type="entry name" value="Permease_MalE"/>
</dbReference>
<reference evidence="2" key="1">
    <citation type="journal article" date="2019" name="Mol. Phylogenet. Evol.">
        <title>Morphological evolution and classification of the red algal order Ceramiales inferred using plastid phylogenomics.</title>
        <authorList>
            <person name="Diaz-Tapia P."/>
            <person name="Pasella M.M."/>
            <person name="Verbruggen H."/>
            <person name="Maggs C.A."/>
        </authorList>
    </citation>
    <scope>NUCLEOTIDE SEQUENCE</scope>
    <source>
        <strain evidence="2">PD2901_4</strain>
    </source>
</reference>
<dbReference type="AlphaFoldDB" id="A0A4D6WXS6"/>
<keyword evidence="2" id="KW-0934">Plastid</keyword>
<evidence type="ECO:0000256" key="1">
    <source>
        <dbReference type="SAM" id="Phobius"/>
    </source>
</evidence>
<accession>A0A4D6WXS6</accession>
<dbReference type="PANTHER" id="PTHR30188:SF4">
    <property type="entry name" value="PROTEIN TRIGALACTOSYLDIACYLGLYCEROL 1, CHLOROPLASTIC"/>
    <property type="match status" value="1"/>
</dbReference>
<feature type="transmembrane region" description="Helical" evidence="1">
    <location>
        <begin position="56"/>
        <end position="73"/>
    </location>
</feature>
<feature type="transmembrane region" description="Helical" evidence="1">
    <location>
        <begin position="125"/>
        <end position="153"/>
    </location>
</feature>
<proteinExistence type="predicted"/>
<dbReference type="GO" id="GO:0005548">
    <property type="term" value="F:phospholipid transporter activity"/>
    <property type="evidence" value="ECO:0007669"/>
    <property type="project" value="TreeGrafter"/>
</dbReference>
<evidence type="ECO:0008006" key="3">
    <source>
        <dbReference type="Google" id="ProtNLM"/>
    </source>
</evidence>
<sequence>MKIIVRLFRLSNLWRVNFFILLEQVLLMGTESLSVIIITAFFIGLVFSLQIVKEFLYLNATNLVGCVLTISFLRELSPVLTSVIVIGKIGSYLTAELATMKISEQIDTLYTLGIDPINYLVLPRILALICILPMLNLISFITSLLSSSFICFII</sequence>
<dbReference type="EMBL" id="MK814685">
    <property type="protein sequence ID" value="QCI07501.1"/>
    <property type="molecule type" value="Genomic_DNA"/>
</dbReference>
<keyword evidence="1" id="KW-1133">Transmembrane helix</keyword>
<dbReference type="GO" id="GO:0043190">
    <property type="term" value="C:ATP-binding cassette (ABC) transporter complex"/>
    <property type="evidence" value="ECO:0007669"/>
    <property type="project" value="InterPro"/>
</dbReference>
<name>A0A4D6WXS6_9FLOR</name>
<evidence type="ECO:0000313" key="2">
    <source>
        <dbReference type="EMBL" id="QCI07501.1"/>
    </source>
</evidence>
<dbReference type="Pfam" id="PF02405">
    <property type="entry name" value="MlaE"/>
    <property type="match status" value="1"/>
</dbReference>
<reference evidence="2" key="2">
    <citation type="submission" date="2019-04" db="EMBL/GenBank/DDBJ databases">
        <authorList>
            <person name="Pasella M."/>
        </authorList>
    </citation>
    <scope>NUCLEOTIDE SEQUENCE</scope>
    <source>
        <strain evidence="2">PD2901_4</strain>
    </source>
</reference>
<dbReference type="PANTHER" id="PTHR30188">
    <property type="entry name" value="ABC TRANSPORTER PERMEASE PROTEIN-RELATED"/>
    <property type="match status" value="1"/>
</dbReference>
<organism evidence="2">
    <name type="scientific">Malaconema sp</name>
    <dbReference type="NCBI Taxonomy" id="2575621"/>
    <lineage>
        <taxon>Eukaryota</taxon>
        <taxon>Rhodophyta</taxon>
        <taxon>Florideophyceae</taxon>
        <taxon>Rhodymeniophycidae</taxon>
        <taxon>Ceramiales</taxon>
        <taxon>Sarcomeniaceae</taxon>
        <taxon>Malaconema</taxon>
    </lineage>
</organism>
<feature type="transmembrane region" description="Helical" evidence="1">
    <location>
        <begin position="32"/>
        <end position="49"/>
    </location>
</feature>
<protein>
    <recommendedName>
        <fullName evidence="3">ABC transporter permease</fullName>
    </recommendedName>
</protein>
<geneLocation type="plastid" evidence="2"/>